<accession>A0A180G473</accession>
<keyword evidence="1" id="KW-0234">DNA repair</keyword>
<dbReference type="AlphaFoldDB" id="A0A180G473"/>
<dbReference type="GO" id="GO:0043139">
    <property type="term" value="F:5'-3' DNA helicase activity"/>
    <property type="evidence" value="ECO:0007669"/>
    <property type="project" value="UniProtKB-EC"/>
</dbReference>
<dbReference type="EMBL" id="ADAS02000406">
    <property type="protein sequence ID" value="OAV87441.1"/>
    <property type="molecule type" value="Genomic_DNA"/>
</dbReference>
<comment type="cofactor">
    <cofactor evidence="1">
        <name>Mg(2+)</name>
        <dbReference type="ChEBI" id="CHEBI:18420"/>
    </cofactor>
</comment>
<keyword evidence="1" id="KW-0347">Helicase</keyword>
<dbReference type="InterPro" id="IPR051055">
    <property type="entry name" value="PIF1_helicase"/>
</dbReference>
<dbReference type="GO" id="GO:0000723">
    <property type="term" value="P:telomere maintenance"/>
    <property type="evidence" value="ECO:0007669"/>
    <property type="project" value="InterPro"/>
</dbReference>
<dbReference type="GO" id="GO:0006310">
    <property type="term" value="P:DNA recombination"/>
    <property type="evidence" value="ECO:0007669"/>
    <property type="project" value="UniProtKB-KW"/>
</dbReference>
<dbReference type="PANTHER" id="PTHR47642:SF5">
    <property type="entry name" value="ATP-DEPENDENT DNA HELICASE"/>
    <property type="match status" value="1"/>
</dbReference>
<evidence type="ECO:0000313" key="4">
    <source>
        <dbReference type="EnsemblFungi" id="PTTG_29428-t43_1-p1"/>
    </source>
</evidence>
<gene>
    <name evidence="3" type="ORF">PTTG_29428</name>
</gene>
<comment type="similarity">
    <text evidence="1">Belongs to the helicase family.</text>
</comment>
<evidence type="ECO:0000313" key="3">
    <source>
        <dbReference type="EMBL" id="OAV87441.1"/>
    </source>
</evidence>
<name>A0A180G473_PUCT1</name>
<dbReference type="Pfam" id="PF05970">
    <property type="entry name" value="PIF1"/>
    <property type="match status" value="1"/>
</dbReference>
<dbReference type="GO" id="GO:0005524">
    <property type="term" value="F:ATP binding"/>
    <property type="evidence" value="ECO:0007669"/>
    <property type="project" value="UniProtKB-KW"/>
</dbReference>
<dbReference type="PANTHER" id="PTHR47642">
    <property type="entry name" value="ATP-DEPENDENT DNA HELICASE"/>
    <property type="match status" value="1"/>
</dbReference>
<reference evidence="4" key="4">
    <citation type="submission" date="2025-05" db="UniProtKB">
        <authorList>
            <consortium name="EnsemblFungi"/>
        </authorList>
    </citation>
    <scope>IDENTIFICATION</scope>
    <source>
        <strain evidence="4">isolate 1-1 / race 1 (BBBD)</strain>
    </source>
</reference>
<reference evidence="4 5" key="3">
    <citation type="journal article" date="2017" name="G3 (Bethesda)">
        <title>Comparative analysis highlights variable genome content of wheat rusts and divergence of the mating loci.</title>
        <authorList>
            <person name="Cuomo C.A."/>
            <person name="Bakkeren G."/>
            <person name="Khalil H.B."/>
            <person name="Panwar V."/>
            <person name="Joly D."/>
            <person name="Linning R."/>
            <person name="Sakthikumar S."/>
            <person name="Song X."/>
            <person name="Adiconis X."/>
            <person name="Fan L."/>
            <person name="Goldberg J.M."/>
            <person name="Levin J.Z."/>
            <person name="Young S."/>
            <person name="Zeng Q."/>
            <person name="Anikster Y."/>
            <person name="Bruce M."/>
            <person name="Wang M."/>
            <person name="Yin C."/>
            <person name="McCallum B."/>
            <person name="Szabo L.J."/>
            <person name="Hulbert S."/>
            <person name="Chen X."/>
            <person name="Fellers J.P."/>
        </authorList>
    </citation>
    <scope>NUCLEOTIDE SEQUENCE</scope>
    <source>
        <strain evidence="4">isolate 1-1 / race 1 (BBBD)</strain>
        <strain evidence="5">Isolate 1-1 / race 1 (BBBD)</strain>
    </source>
</reference>
<dbReference type="Gene3D" id="3.40.50.300">
    <property type="entry name" value="P-loop containing nucleotide triphosphate hydrolases"/>
    <property type="match status" value="1"/>
</dbReference>
<sequence>MDFFTQKLNQLAKWVRDTTEPFDGIQLILTGDFFQLPPITRLARDAKRAPYLFESKSWDECVTQTIFLKHVFRQSDQVFVDLLNEIWMGTVLPRTSEIMASLTKPVKYEDDILPTELSVPLSVSFLCLHLGRRDLKLECAVSWHLSTIQESMTSLWPIRNI</sequence>
<dbReference type="SUPFAM" id="SSF52540">
    <property type="entry name" value="P-loop containing nucleoside triphosphate hydrolases"/>
    <property type="match status" value="1"/>
</dbReference>
<dbReference type="STRING" id="630390.A0A180G473"/>
<keyword evidence="1" id="KW-0227">DNA damage</keyword>
<comment type="catalytic activity">
    <reaction evidence="1">
        <text>ATP + H2O = ADP + phosphate + H(+)</text>
        <dbReference type="Rhea" id="RHEA:13065"/>
        <dbReference type="ChEBI" id="CHEBI:15377"/>
        <dbReference type="ChEBI" id="CHEBI:15378"/>
        <dbReference type="ChEBI" id="CHEBI:30616"/>
        <dbReference type="ChEBI" id="CHEBI:43474"/>
        <dbReference type="ChEBI" id="CHEBI:456216"/>
        <dbReference type="EC" id="5.6.2.3"/>
    </reaction>
</comment>
<dbReference type="EnsemblFungi" id="PTTG_29428-t43_1">
    <property type="protein sequence ID" value="PTTG_29428-t43_1-p1"/>
    <property type="gene ID" value="PTTG_29428"/>
</dbReference>
<keyword evidence="1" id="KW-0378">Hydrolase</keyword>
<dbReference type="Proteomes" id="UP000005240">
    <property type="component" value="Unassembled WGS sequence"/>
</dbReference>
<feature type="domain" description="DNA helicase Pif1-like DEAD-box helicase" evidence="2">
    <location>
        <begin position="7"/>
        <end position="77"/>
    </location>
</feature>
<dbReference type="InterPro" id="IPR027417">
    <property type="entry name" value="P-loop_NTPase"/>
</dbReference>
<reference evidence="3" key="1">
    <citation type="submission" date="2009-11" db="EMBL/GenBank/DDBJ databases">
        <authorList>
            <consortium name="The Broad Institute Genome Sequencing Platform"/>
            <person name="Ward D."/>
            <person name="Feldgarden M."/>
            <person name="Earl A."/>
            <person name="Young S.K."/>
            <person name="Zeng Q."/>
            <person name="Koehrsen M."/>
            <person name="Alvarado L."/>
            <person name="Berlin A."/>
            <person name="Bochicchio J."/>
            <person name="Borenstein D."/>
            <person name="Chapman S.B."/>
            <person name="Chen Z."/>
            <person name="Engels R."/>
            <person name="Freedman E."/>
            <person name="Gellesch M."/>
            <person name="Goldberg J."/>
            <person name="Griggs A."/>
            <person name="Gujja S."/>
            <person name="Heilman E."/>
            <person name="Heiman D."/>
            <person name="Hepburn T."/>
            <person name="Howarth C."/>
            <person name="Jen D."/>
            <person name="Larson L."/>
            <person name="Lewis B."/>
            <person name="Mehta T."/>
            <person name="Park D."/>
            <person name="Pearson M."/>
            <person name="Roberts A."/>
            <person name="Saif S."/>
            <person name="Shea T."/>
            <person name="Shenoy N."/>
            <person name="Sisk P."/>
            <person name="Stolte C."/>
            <person name="Sykes S."/>
            <person name="Thomson T."/>
            <person name="Walk T."/>
            <person name="White J."/>
            <person name="Yandava C."/>
            <person name="Izard J."/>
            <person name="Baranova O.V."/>
            <person name="Blanton J.M."/>
            <person name="Tanner A.C."/>
            <person name="Dewhirst F.E."/>
            <person name="Haas B."/>
            <person name="Nusbaum C."/>
            <person name="Birren B."/>
        </authorList>
    </citation>
    <scope>NUCLEOTIDE SEQUENCE [LARGE SCALE GENOMIC DNA]</scope>
    <source>
        <strain evidence="3">1-1 BBBD Race 1</strain>
    </source>
</reference>
<reference evidence="3" key="2">
    <citation type="submission" date="2016-05" db="EMBL/GenBank/DDBJ databases">
        <title>Comparative analysis highlights variable genome content of wheat rusts and divergence of the mating loci.</title>
        <authorList>
            <person name="Cuomo C.A."/>
            <person name="Bakkeren G."/>
            <person name="Szabo L."/>
            <person name="Khalil H."/>
            <person name="Joly D."/>
            <person name="Goldberg J."/>
            <person name="Young S."/>
            <person name="Zeng Q."/>
            <person name="Fellers J."/>
        </authorList>
    </citation>
    <scope>NUCLEOTIDE SEQUENCE [LARGE SCALE GENOMIC DNA]</scope>
    <source>
        <strain evidence="3">1-1 BBBD Race 1</strain>
    </source>
</reference>
<keyword evidence="1" id="KW-0233">DNA recombination</keyword>
<keyword evidence="1" id="KW-0067">ATP-binding</keyword>
<protein>
    <recommendedName>
        <fullName evidence="1">ATP-dependent DNA helicase</fullName>
        <ecNumber evidence="1">5.6.2.3</ecNumber>
    </recommendedName>
</protein>
<keyword evidence="5" id="KW-1185">Reference proteome</keyword>
<evidence type="ECO:0000256" key="1">
    <source>
        <dbReference type="RuleBase" id="RU363044"/>
    </source>
</evidence>
<keyword evidence="1" id="KW-0547">Nucleotide-binding</keyword>
<dbReference type="InterPro" id="IPR010285">
    <property type="entry name" value="DNA_helicase_pif1-like_DEAD"/>
</dbReference>
<dbReference type="GO" id="GO:0006281">
    <property type="term" value="P:DNA repair"/>
    <property type="evidence" value="ECO:0007669"/>
    <property type="project" value="UniProtKB-KW"/>
</dbReference>
<evidence type="ECO:0000259" key="2">
    <source>
        <dbReference type="Pfam" id="PF05970"/>
    </source>
</evidence>
<dbReference type="EC" id="5.6.2.3" evidence="1"/>
<evidence type="ECO:0000313" key="5">
    <source>
        <dbReference type="Proteomes" id="UP000005240"/>
    </source>
</evidence>
<organism evidence="3">
    <name type="scientific">Puccinia triticina (isolate 1-1 / race 1 (BBBD))</name>
    <name type="common">Brown leaf rust fungus</name>
    <dbReference type="NCBI Taxonomy" id="630390"/>
    <lineage>
        <taxon>Eukaryota</taxon>
        <taxon>Fungi</taxon>
        <taxon>Dikarya</taxon>
        <taxon>Basidiomycota</taxon>
        <taxon>Pucciniomycotina</taxon>
        <taxon>Pucciniomycetes</taxon>
        <taxon>Pucciniales</taxon>
        <taxon>Pucciniaceae</taxon>
        <taxon>Puccinia</taxon>
    </lineage>
</organism>
<dbReference type="GO" id="GO:0016787">
    <property type="term" value="F:hydrolase activity"/>
    <property type="evidence" value="ECO:0007669"/>
    <property type="project" value="UniProtKB-KW"/>
</dbReference>
<dbReference type="OrthoDB" id="432234at2759"/>
<proteinExistence type="inferred from homology"/>
<dbReference type="VEuPathDB" id="FungiDB:PTTG_29428"/>